<feature type="transmembrane region" description="Helical" evidence="1">
    <location>
        <begin position="56"/>
        <end position="82"/>
    </location>
</feature>
<evidence type="ECO:0000313" key="3">
    <source>
        <dbReference type="Proteomes" id="UP000183832"/>
    </source>
</evidence>
<organism evidence="2 3">
    <name type="scientific">Clunio marinus</name>
    <dbReference type="NCBI Taxonomy" id="568069"/>
    <lineage>
        <taxon>Eukaryota</taxon>
        <taxon>Metazoa</taxon>
        <taxon>Ecdysozoa</taxon>
        <taxon>Arthropoda</taxon>
        <taxon>Hexapoda</taxon>
        <taxon>Insecta</taxon>
        <taxon>Pterygota</taxon>
        <taxon>Neoptera</taxon>
        <taxon>Endopterygota</taxon>
        <taxon>Diptera</taxon>
        <taxon>Nematocera</taxon>
        <taxon>Chironomoidea</taxon>
        <taxon>Chironomidae</taxon>
        <taxon>Clunio</taxon>
    </lineage>
</organism>
<keyword evidence="1" id="KW-1133">Transmembrane helix</keyword>
<evidence type="ECO:0000313" key="2">
    <source>
        <dbReference type="EMBL" id="CRL01357.1"/>
    </source>
</evidence>
<dbReference type="AlphaFoldDB" id="A0A1J1IM88"/>
<dbReference type="Proteomes" id="UP000183832">
    <property type="component" value="Unassembled WGS sequence"/>
</dbReference>
<keyword evidence="1" id="KW-0472">Membrane</keyword>
<name>A0A1J1IM88_9DIPT</name>
<protein>
    <submittedName>
        <fullName evidence="2">CLUMA_CG014531, isoform A</fullName>
    </submittedName>
</protein>
<keyword evidence="3" id="KW-1185">Reference proteome</keyword>
<reference evidence="2 3" key="1">
    <citation type="submission" date="2015-04" db="EMBL/GenBank/DDBJ databases">
        <authorList>
            <person name="Syromyatnikov M.Y."/>
            <person name="Popov V.N."/>
        </authorList>
    </citation>
    <scope>NUCLEOTIDE SEQUENCE [LARGE SCALE GENOMIC DNA]</scope>
</reference>
<sequence length="132" mass="15593">MFFPCMKDSERMGAKRWGIIALVERLALSQAHLIISHERYCISKTQIYRQILSLRACIFDLLILDKMFIFLSFSYLYAFAIYQNEMSVKRLCKWPMTLTEIYDAHGEHAKGKNVEKLKSLIVIPIKRLMREL</sequence>
<dbReference type="EMBL" id="CVRI01000055">
    <property type="protein sequence ID" value="CRL01357.1"/>
    <property type="molecule type" value="Genomic_DNA"/>
</dbReference>
<keyword evidence="1" id="KW-0812">Transmembrane</keyword>
<gene>
    <name evidence="2" type="ORF">CLUMA_CG014531</name>
</gene>
<accession>A0A1J1IM88</accession>
<proteinExistence type="predicted"/>
<evidence type="ECO:0000256" key="1">
    <source>
        <dbReference type="SAM" id="Phobius"/>
    </source>
</evidence>